<dbReference type="Gene3D" id="1.20.1560.10">
    <property type="entry name" value="ABC transporter type 1, transmembrane domain"/>
    <property type="match status" value="1"/>
</dbReference>
<keyword evidence="14" id="KW-1185">Reference proteome</keyword>
<evidence type="ECO:0000256" key="9">
    <source>
        <dbReference type="SAM" id="MobiDB-lite"/>
    </source>
</evidence>
<dbReference type="GO" id="GO:0015910">
    <property type="term" value="P:long-chain fatty acid import into peroxisome"/>
    <property type="evidence" value="ECO:0007669"/>
    <property type="project" value="TreeGrafter"/>
</dbReference>
<dbReference type="Gene3D" id="3.40.50.300">
    <property type="entry name" value="P-loop containing nucleotide triphosphate hydrolases"/>
    <property type="match status" value="1"/>
</dbReference>
<dbReference type="GO" id="GO:0005524">
    <property type="term" value="F:ATP binding"/>
    <property type="evidence" value="ECO:0007669"/>
    <property type="project" value="UniProtKB-KW"/>
</dbReference>
<keyword evidence="3" id="KW-0813">Transport</keyword>
<dbReference type="GO" id="GO:0006635">
    <property type="term" value="P:fatty acid beta-oxidation"/>
    <property type="evidence" value="ECO:0007669"/>
    <property type="project" value="TreeGrafter"/>
</dbReference>
<dbReference type="InterPro" id="IPR036640">
    <property type="entry name" value="ABC1_TM_sf"/>
</dbReference>
<keyword evidence="5" id="KW-0547">Nucleotide-binding</keyword>
<dbReference type="Pfam" id="PF06472">
    <property type="entry name" value="ABC_membrane_2"/>
    <property type="match status" value="1"/>
</dbReference>
<evidence type="ECO:0000256" key="8">
    <source>
        <dbReference type="ARBA" id="ARBA00023136"/>
    </source>
</evidence>
<evidence type="ECO:0000256" key="2">
    <source>
        <dbReference type="ARBA" id="ARBA00008575"/>
    </source>
</evidence>
<accession>A0AAD1U273</accession>
<feature type="transmembrane region" description="Helical" evidence="10">
    <location>
        <begin position="96"/>
        <end position="117"/>
    </location>
</feature>
<proteinExistence type="inferred from homology"/>
<name>A0AAD1U273_EUPCR</name>
<feature type="domain" description="ABC transporter" evidence="11">
    <location>
        <begin position="410"/>
        <end position="629"/>
    </location>
</feature>
<dbReference type="InterPro" id="IPR003439">
    <property type="entry name" value="ABC_transporter-like_ATP-bd"/>
</dbReference>
<dbReference type="Pfam" id="PF00005">
    <property type="entry name" value="ABC_tran"/>
    <property type="match status" value="1"/>
</dbReference>
<dbReference type="InterPro" id="IPR017871">
    <property type="entry name" value="ABC_transporter-like_CS"/>
</dbReference>
<dbReference type="Proteomes" id="UP001295684">
    <property type="component" value="Unassembled WGS sequence"/>
</dbReference>
<feature type="transmembrane region" description="Helical" evidence="10">
    <location>
        <begin position="57"/>
        <end position="76"/>
    </location>
</feature>
<dbReference type="GO" id="GO:0042760">
    <property type="term" value="P:very long-chain fatty acid catabolic process"/>
    <property type="evidence" value="ECO:0007669"/>
    <property type="project" value="TreeGrafter"/>
</dbReference>
<comment type="subcellular location">
    <subcellularLocation>
        <location evidence="1">Peroxisome membrane</location>
        <topology evidence="1">Multi-pass membrane protein</topology>
    </subcellularLocation>
</comment>
<evidence type="ECO:0000256" key="1">
    <source>
        <dbReference type="ARBA" id="ARBA00004585"/>
    </source>
</evidence>
<reference evidence="13" key="1">
    <citation type="submission" date="2023-07" db="EMBL/GenBank/DDBJ databases">
        <authorList>
            <consortium name="AG Swart"/>
            <person name="Singh M."/>
            <person name="Singh A."/>
            <person name="Seah K."/>
            <person name="Emmerich C."/>
        </authorList>
    </citation>
    <scope>NUCLEOTIDE SEQUENCE</scope>
    <source>
        <strain evidence="13">DP1</strain>
    </source>
</reference>
<keyword evidence="8 10" id="KW-0472">Membrane</keyword>
<dbReference type="SUPFAM" id="SSF52540">
    <property type="entry name" value="P-loop containing nucleoside triphosphate hydrolases"/>
    <property type="match status" value="1"/>
</dbReference>
<dbReference type="GO" id="GO:0140359">
    <property type="term" value="F:ABC-type transporter activity"/>
    <property type="evidence" value="ECO:0007669"/>
    <property type="project" value="InterPro"/>
</dbReference>
<dbReference type="InterPro" id="IPR050835">
    <property type="entry name" value="ABC_transporter_sub-D"/>
</dbReference>
<evidence type="ECO:0000313" key="14">
    <source>
        <dbReference type="Proteomes" id="UP001295684"/>
    </source>
</evidence>
<evidence type="ECO:0000256" key="5">
    <source>
        <dbReference type="ARBA" id="ARBA00022741"/>
    </source>
</evidence>
<dbReference type="GO" id="GO:0016887">
    <property type="term" value="F:ATP hydrolysis activity"/>
    <property type="evidence" value="ECO:0007669"/>
    <property type="project" value="InterPro"/>
</dbReference>
<feature type="region of interest" description="Disordered" evidence="9">
    <location>
        <begin position="1"/>
        <end position="27"/>
    </location>
</feature>
<dbReference type="PROSITE" id="PS00211">
    <property type="entry name" value="ABC_TRANSPORTER_1"/>
    <property type="match status" value="1"/>
</dbReference>
<dbReference type="EMBL" id="CAMPGE010001817">
    <property type="protein sequence ID" value="CAI2360618.1"/>
    <property type="molecule type" value="Genomic_DNA"/>
</dbReference>
<keyword evidence="7 10" id="KW-1133">Transmembrane helix</keyword>
<dbReference type="GO" id="GO:0005324">
    <property type="term" value="F:long-chain fatty acid transmembrane transporter activity"/>
    <property type="evidence" value="ECO:0007669"/>
    <property type="project" value="TreeGrafter"/>
</dbReference>
<dbReference type="InterPro" id="IPR011527">
    <property type="entry name" value="ABC1_TM_dom"/>
</dbReference>
<dbReference type="InterPro" id="IPR027417">
    <property type="entry name" value="P-loop_NTPase"/>
</dbReference>
<dbReference type="FunFam" id="3.40.50.300:FF:000636">
    <property type="entry name" value="ATP-binding cassette sub-family D member 3"/>
    <property type="match status" value="1"/>
</dbReference>
<sequence>MESEKEHRSSTEASKKKPSKTKVRERNKSKGTVDKVFFRRAWKLLKIVIPSWKSYEVLNLVGLSITLVARTFLSIYQATINGGTVKAIVSRDFKAFVGSVIFLWLFSIPASTVNSALDYFNKNLTMLFRRRLTQHFNSKYLDKMIYYQICNLDNRIKNPDQRLTQDIEKWATSLSNLYSNFSKPLLDIVLLSRKLAELVGWEGPAMMIAWYFVSGIFIRFITPTFGKLVAKQQDLEGKFRSCHSDLLNHSEEIAFYNGARWERKRINNTYDELHQHISKTMGARFYQGIFDSMITKYGAVLVGYTVLGLPVFGRNSEQYLSTVSDDPSQIFRDYIRNSGMLISLAKAIGRIVVSYKEVQNLAGYTSLVYEVEEVLCDLDQGTYKRHIVGGSDKEKVDMSQRGTYFEGDGITFEDVPIVSPNGDLLIRAINFEVTTGMNLFITGPNGCGKSSLFRIMGALWPLFGGKVHRPSNEAIFYIPQRPYLPTGTLRDQIIYPHNKLQMRKKRMTDKKLKELLKIVQLEKYIDKGKGLDEFANWNAVMAGGEKQRIAMARLFYHKPKFAILDECTSSVSLDIERIMYTHSKDLGITLITVSHRPTLWKYHDYLLRMNGEGDYTFEKILKAPKAVQNN</sequence>
<evidence type="ECO:0000259" key="12">
    <source>
        <dbReference type="PROSITE" id="PS50929"/>
    </source>
</evidence>
<dbReference type="GO" id="GO:0005778">
    <property type="term" value="C:peroxisomal membrane"/>
    <property type="evidence" value="ECO:0007669"/>
    <property type="project" value="UniProtKB-SubCell"/>
</dbReference>
<feature type="domain" description="ABC transmembrane type-1" evidence="12">
    <location>
        <begin position="113"/>
        <end position="281"/>
    </location>
</feature>
<feature type="compositionally biased region" description="Basic and acidic residues" evidence="9">
    <location>
        <begin position="1"/>
        <end position="15"/>
    </location>
</feature>
<keyword evidence="6" id="KW-0067">ATP-binding</keyword>
<dbReference type="SUPFAM" id="SSF90123">
    <property type="entry name" value="ABC transporter transmembrane region"/>
    <property type="match status" value="1"/>
</dbReference>
<dbReference type="SMART" id="SM00382">
    <property type="entry name" value="AAA"/>
    <property type="match status" value="1"/>
</dbReference>
<feature type="transmembrane region" description="Helical" evidence="10">
    <location>
        <begin position="208"/>
        <end position="230"/>
    </location>
</feature>
<keyword evidence="4 10" id="KW-0812">Transmembrane</keyword>
<evidence type="ECO:0000256" key="4">
    <source>
        <dbReference type="ARBA" id="ARBA00022692"/>
    </source>
</evidence>
<dbReference type="AlphaFoldDB" id="A0AAD1U273"/>
<evidence type="ECO:0000256" key="3">
    <source>
        <dbReference type="ARBA" id="ARBA00022448"/>
    </source>
</evidence>
<dbReference type="GO" id="GO:0007031">
    <property type="term" value="P:peroxisome organization"/>
    <property type="evidence" value="ECO:0007669"/>
    <property type="project" value="TreeGrafter"/>
</dbReference>
<evidence type="ECO:0000256" key="7">
    <source>
        <dbReference type="ARBA" id="ARBA00022989"/>
    </source>
</evidence>
<protein>
    <submittedName>
        <fullName evidence="13">Uncharacterized protein</fullName>
    </submittedName>
</protein>
<dbReference type="PANTHER" id="PTHR11384">
    <property type="entry name" value="ATP-BINDING CASSETTE, SUB-FAMILY D MEMBER"/>
    <property type="match status" value="1"/>
</dbReference>
<evidence type="ECO:0000256" key="10">
    <source>
        <dbReference type="SAM" id="Phobius"/>
    </source>
</evidence>
<gene>
    <name evidence="13" type="ORF">ECRASSUSDP1_LOCUS1922</name>
</gene>
<organism evidence="13 14">
    <name type="scientific">Euplotes crassus</name>
    <dbReference type="NCBI Taxonomy" id="5936"/>
    <lineage>
        <taxon>Eukaryota</taxon>
        <taxon>Sar</taxon>
        <taxon>Alveolata</taxon>
        <taxon>Ciliophora</taxon>
        <taxon>Intramacronucleata</taxon>
        <taxon>Spirotrichea</taxon>
        <taxon>Hypotrichia</taxon>
        <taxon>Euplotida</taxon>
        <taxon>Euplotidae</taxon>
        <taxon>Moneuplotes</taxon>
    </lineage>
</organism>
<comment type="similarity">
    <text evidence="2">Belongs to the ABC transporter superfamily. ABCD family. Peroxisomal fatty acyl CoA transporter (TC 3.A.1.203) subfamily.</text>
</comment>
<evidence type="ECO:0000256" key="6">
    <source>
        <dbReference type="ARBA" id="ARBA00022840"/>
    </source>
</evidence>
<comment type="caution">
    <text evidence="13">The sequence shown here is derived from an EMBL/GenBank/DDBJ whole genome shotgun (WGS) entry which is preliminary data.</text>
</comment>
<dbReference type="InterPro" id="IPR003593">
    <property type="entry name" value="AAA+_ATPase"/>
</dbReference>
<dbReference type="PROSITE" id="PS50893">
    <property type="entry name" value="ABC_TRANSPORTER_2"/>
    <property type="match status" value="1"/>
</dbReference>
<dbReference type="PANTHER" id="PTHR11384:SF67">
    <property type="entry name" value="ATP-BINDING CASSETTE SUB-FAMILY D MEMBER 1"/>
    <property type="match status" value="1"/>
</dbReference>
<dbReference type="PROSITE" id="PS50929">
    <property type="entry name" value="ABC_TM1F"/>
    <property type="match status" value="1"/>
</dbReference>
<evidence type="ECO:0000259" key="11">
    <source>
        <dbReference type="PROSITE" id="PS50893"/>
    </source>
</evidence>
<evidence type="ECO:0000313" key="13">
    <source>
        <dbReference type="EMBL" id="CAI2360618.1"/>
    </source>
</evidence>
<dbReference type="CDD" id="cd03223">
    <property type="entry name" value="ABCD_peroxisomal_ALDP"/>
    <property type="match status" value="1"/>
</dbReference>